<evidence type="ECO:0000313" key="1">
    <source>
        <dbReference type="EMBL" id="RNA07988.1"/>
    </source>
</evidence>
<accession>A0A3M7QAH5</accession>
<keyword evidence="2" id="KW-1185">Reference proteome</keyword>
<protein>
    <submittedName>
        <fullName evidence="1">Uncharacterized protein</fullName>
    </submittedName>
</protein>
<evidence type="ECO:0000313" key="2">
    <source>
        <dbReference type="Proteomes" id="UP000276133"/>
    </source>
</evidence>
<dbReference type="Proteomes" id="UP000276133">
    <property type="component" value="Unassembled WGS sequence"/>
</dbReference>
<name>A0A3M7QAH5_BRAPC</name>
<dbReference type="EMBL" id="REGN01006882">
    <property type="protein sequence ID" value="RNA07988.1"/>
    <property type="molecule type" value="Genomic_DNA"/>
</dbReference>
<reference evidence="1 2" key="1">
    <citation type="journal article" date="2018" name="Sci. Rep.">
        <title>Genomic signatures of local adaptation to the degree of environmental predictability in rotifers.</title>
        <authorList>
            <person name="Franch-Gras L."/>
            <person name="Hahn C."/>
            <person name="Garcia-Roger E.M."/>
            <person name="Carmona M.J."/>
            <person name="Serra M."/>
            <person name="Gomez A."/>
        </authorList>
    </citation>
    <scope>NUCLEOTIDE SEQUENCE [LARGE SCALE GENOMIC DNA]</scope>
    <source>
        <strain evidence="1">HYR1</strain>
    </source>
</reference>
<sequence length="68" mass="7799">MHSKILDANELNLIVSINVNKVIANFSRVNLLVLISVMEAIRSKPVIRLFDNPISWKKDIKILRKKST</sequence>
<organism evidence="1 2">
    <name type="scientific">Brachionus plicatilis</name>
    <name type="common">Marine rotifer</name>
    <name type="synonym">Brachionus muelleri</name>
    <dbReference type="NCBI Taxonomy" id="10195"/>
    <lineage>
        <taxon>Eukaryota</taxon>
        <taxon>Metazoa</taxon>
        <taxon>Spiralia</taxon>
        <taxon>Gnathifera</taxon>
        <taxon>Rotifera</taxon>
        <taxon>Eurotatoria</taxon>
        <taxon>Monogononta</taxon>
        <taxon>Pseudotrocha</taxon>
        <taxon>Ploima</taxon>
        <taxon>Brachionidae</taxon>
        <taxon>Brachionus</taxon>
    </lineage>
</organism>
<dbReference type="AlphaFoldDB" id="A0A3M7QAH5"/>
<comment type="caution">
    <text evidence="1">The sequence shown here is derived from an EMBL/GenBank/DDBJ whole genome shotgun (WGS) entry which is preliminary data.</text>
</comment>
<gene>
    <name evidence="1" type="ORF">BpHYR1_038143</name>
</gene>
<proteinExistence type="predicted"/>